<evidence type="ECO:0000313" key="7">
    <source>
        <dbReference type="EMBL" id="RBP77975.1"/>
    </source>
</evidence>
<keyword evidence="8" id="KW-1185">Reference proteome</keyword>
<gene>
    <name evidence="7" type="ORF">DFP80_12312</name>
</gene>
<name>A0A366IVX0_9GAMM</name>
<comment type="subcellular location">
    <subcellularLocation>
        <location evidence="1">Membrane</location>
        <topology evidence="1">Multi-pass membrane protein</topology>
    </subcellularLocation>
</comment>
<evidence type="ECO:0000256" key="6">
    <source>
        <dbReference type="SAM" id="Phobius"/>
    </source>
</evidence>
<dbReference type="AlphaFoldDB" id="A0A366IVX0"/>
<keyword evidence="2" id="KW-0813">Transport</keyword>
<feature type="transmembrane region" description="Helical" evidence="6">
    <location>
        <begin position="266"/>
        <end position="284"/>
    </location>
</feature>
<dbReference type="InterPro" id="IPR004752">
    <property type="entry name" value="AmpG_permease/AT-1"/>
</dbReference>
<comment type="caution">
    <text evidence="7">The sequence shown here is derived from an EMBL/GenBank/DDBJ whole genome shotgun (WGS) entry which is preliminary data.</text>
</comment>
<feature type="transmembrane region" description="Helical" evidence="6">
    <location>
        <begin position="153"/>
        <end position="174"/>
    </location>
</feature>
<dbReference type="PANTHER" id="PTHR12778:SF10">
    <property type="entry name" value="MAJOR FACILITATOR SUPERFAMILY DOMAIN-CONTAINING PROTEIN 3"/>
    <property type="match status" value="1"/>
</dbReference>
<sequence length="411" mass="45241">MYAVNMRERQQPMKASEWCLFISLYTTQSLGIGFLVVALVAILRSKGGSFEMLSMVYALGLVWPFKFLWASWVDRISFGRLGHYRAWLIFMQTGMILVFASLMLFDVLKDFWWVYGLCSLLALFSATQDIAVDATACRRLSWQDRGIGNGIQISGGLLGDLLGAGVVLVAYSWIGWHSCLIILMMITSISLIQLMFYTESGGDIKHETGWVVLRQIKRLWKSPGGKYWLSILMVYPIGSSLAYSLITPMLVDQGWTLEKIGWSVNVAGSALGVLSALLAGWLIKKVTRRKALVFAALFQLPGVIAIGFLVNGVSDSVSVTIAVGVYFICYNPAATVLATFMMDRVAQESGSPGSEYTMQYSINLFFSMGVISVGTAFVGMIGYVGVLYLALAMTVLAILLVLPYKLVDAPE</sequence>
<feature type="transmembrane region" description="Helical" evidence="6">
    <location>
        <begin position="227"/>
        <end position="246"/>
    </location>
</feature>
<feature type="transmembrane region" description="Helical" evidence="6">
    <location>
        <begin position="55"/>
        <end position="72"/>
    </location>
</feature>
<dbReference type="PANTHER" id="PTHR12778">
    <property type="entry name" value="SOLUTE CARRIER FAMILY 33 ACETYL-COA TRANSPORTER -RELATED"/>
    <property type="match status" value="1"/>
</dbReference>
<evidence type="ECO:0000256" key="5">
    <source>
        <dbReference type="ARBA" id="ARBA00023136"/>
    </source>
</evidence>
<dbReference type="InterPro" id="IPR036259">
    <property type="entry name" value="MFS_trans_sf"/>
</dbReference>
<dbReference type="Pfam" id="PF07690">
    <property type="entry name" value="MFS_1"/>
    <property type="match status" value="1"/>
</dbReference>
<evidence type="ECO:0000256" key="4">
    <source>
        <dbReference type="ARBA" id="ARBA00022989"/>
    </source>
</evidence>
<feature type="transmembrane region" description="Helical" evidence="6">
    <location>
        <begin position="111"/>
        <end position="132"/>
    </location>
</feature>
<evidence type="ECO:0000313" key="8">
    <source>
        <dbReference type="Proteomes" id="UP000252792"/>
    </source>
</evidence>
<keyword evidence="4 6" id="KW-1133">Transmembrane helix</keyword>
<feature type="transmembrane region" description="Helical" evidence="6">
    <location>
        <begin position="20"/>
        <end position="43"/>
    </location>
</feature>
<evidence type="ECO:0000256" key="3">
    <source>
        <dbReference type="ARBA" id="ARBA00022692"/>
    </source>
</evidence>
<protein>
    <submittedName>
        <fullName evidence="7">MFS transporter</fullName>
    </submittedName>
</protein>
<feature type="transmembrane region" description="Helical" evidence="6">
    <location>
        <begin position="387"/>
        <end position="407"/>
    </location>
</feature>
<dbReference type="SUPFAM" id="SSF103473">
    <property type="entry name" value="MFS general substrate transporter"/>
    <property type="match status" value="1"/>
</dbReference>
<keyword evidence="5 6" id="KW-0472">Membrane</keyword>
<feature type="transmembrane region" description="Helical" evidence="6">
    <location>
        <begin position="291"/>
        <end position="310"/>
    </location>
</feature>
<accession>A0A366IVX0</accession>
<evidence type="ECO:0000256" key="2">
    <source>
        <dbReference type="ARBA" id="ARBA00022448"/>
    </source>
</evidence>
<feature type="transmembrane region" description="Helical" evidence="6">
    <location>
        <begin position="316"/>
        <end position="341"/>
    </location>
</feature>
<keyword evidence="3 6" id="KW-0812">Transmembrane</keyword>
<dbReference type="GO" id="GO:0022857">
    <property type="term" value="F:transmembrane transporter activity"/>
    <property type="evidence" value="ECO:0007669"/>
    <property type="project" value="InterPro"/>
</dbReference>
<dbReference type="GO" id="GO:0016020">
    <property type="term" value="C:membrane"/>
    <property type="evidence" value="ECO:0007669"/>
    <property type="project" value="UniProtKB-SubCell"/>
</dbReference>
<dbReference type="Gene3D" id="1.20.1250.20">
    <property type="entry name" value="MFS general substrate transporter like domains"/>
    <property type="match status" value="1"/>
</dbReference>
<evidence type="ECO:0000256" key="1">
    <source>
        <dbReference type="ARBA" id="ARBA00004141"/>
    </source>
</evidence>
<feature type="transmembrane region" description="Helical" evidence="6">
    <location>
        <begin position="180"/>
        <end position="197"/>
    </location>
</feature>
<dbReference type="InterPro" id="IPR011701">
    <property type="entry name" value="MFS"/>
</dbReference>
<dbReference type="Proteomes" id="UP000252792">
    <property type="component" value="Unassembled WGS sequence"/>
</dbReference>
<organism evidence="7 8">
    <name type="scientific">Marinomonas rhizomae</name>
    <dbReference type="NCBI Taxonomy" id="491948"/>
    <lineage>
        <taxon>Bacteria</taxon>
        <taxon>Pseudomonadati</taxon>
        <taxon>Pseudomonadota</taxon>
        <taxon>Gammaproteobacteria</taxon>
        <taxon>Oceanospirillales</taxon>
        <taxon>Oceanospirillaceae</taxon>
        <taxon>Marinomonas</taxon>
    </lineage>
</organism>
<reference evidence="7 8" key="1">
    <citation type="submission" date="2018-06" db="EMBL/GenBank/DDBJ databases">
        <title>Genomic Encyclopedia of Type Strains, Phase III (KMG-III): the genomes of soil and plant-associated and newly described type strains.</title>
        <authorList>
            <person name="Whitman W."/>
        </authorList>
    </citation>
    <scope>NUCLEOTIDE SEQUENCE [LARGE SCALE GENOMIC DNA]</scope>
    <source>
        <strain evidence="7 8">CECT 7377</strain>
    </source>
</reference>
<dbReference type="EMBL" id="QNSE01000023">
    <property type="protein sequence ID" value="RBP77975.1"/>
    <property type="molecule type" value="Genomic_DNA"/>
</dbReference>
<feature type="transmembrane region" description="Helical" evidence="6">
    <location>
        <begin position="84"/>
        <end position="105"/>
    </location>
</feature>
<proteinExistence type="predicted"/>
<feature type="transmembrane region" description="Helical" evidence="6">
    <location>
        <begin position="362"/>
        <end position="381"/>
    </location>
</feature>